<keyword evidence="2" id="KW-1185">Reference proteome</keyword>
<protein>
    <recommendedName>
        <fullName evidence="3">DUF91 domain-containing protein</fullName>
    </recommendedName>
</protein>
<dbReference type="Gene3D" id="3.40.1350.10">
    <property type="match status" value="1"/>
</dbReference>
<organism evidence="1 2">
    <name type="scientific">Planctomyces bekefii</name>
    <dbReference type="NCBI Taxonomy" id="1653850"/>
    <lineage>
        <taxon>Bacteria</taxon>
        <taxon>Pseudomonadati</taxon>
        <taxon>Planctomycetota</taxon>
        <taxon>Planctomycetia</taxon>
        <taxon>Planctomycetales</taxon>
        <taxon>Planctomycetaceae</taxon>
        <taxon>Planctomyces</taxon>
    </lineage>
</organism>
<dbReference type="Proteomes" id="UP000321083">
    <property type="component" value="Unassembled WGS sequence"/>
</dbReference>
<evidence type="ECO:0000313" key="2">
    <source>
        <dbReference type="Proteomes" id="UP000321083"/>
    </source>
</evidence>
<accession>A0A5C6M110</accession>
<dbReference type="AlphaFoldDB" id="A0A5C6M110"/>
<comment type="caution">
    <text evidence="1">The sequence shown here is derived from an EMBL/GenBank/DDBJ whole genome shotgun (WGS) entry which is preliminary data.</text>
</comment>
<name>A0A5C6M110_9PLAN</name>
<reference evidence="1 2" key="1">
    <citation type="submission" date="2019-08" db="EMBL/GenBank/DDBJ databases">
        <title>100 year-old enigma solved: identification of Planctomyces bekefii, the type genus and species of the phylum Planctomycetes.</title>
        <authorList>
            <person name="Svetlana D.N."/>
            <person name="Overmann J."/>
        </authorList>
    </citation>
    <scope>NUCLEOTIDE SEQUENCE [LARGE SCALE GENOMIC DNA]</scope>
    <source>
        <strain evidence="1">Phe10_nw2017</strain>
    </source>
</reference>
<dbReference type="GO" id="GO:0003676">
    <property type="term" value="F:nucleic acid binding"/>
    <property type="evidence" value="ECO:0007669"/>
    <property type="project" value="InterPro"/>
</dbReference>
<reference evidence="1 2" key="2">
    <citation type="submission" date="2019-08" db="EMBL/GenBank/DDBJ databases">
        <authorList>
            <person name="Henke P."/>
        </authorList>
    </citation>
    <scope>NUCLEOTIDE SEQUENCE [LARGE SCALE GENOMIC DNA]</scope>
    <source>
        <strain evidence="1">Phe10_nw2017</strain>
    </source>
</reference>
<dbReference type="EMBL" id="SRHE01000748">
    <property type="protein sequence ID" value="TWW08278.1"/>
    <property type="molecule type" value="Genomic_DNA"/>
</dbReference>
<gene>
    <name evidence="1" type="ORF">E3A20_25940</name>
</gene>
<evidence type="ECO:0000313" key="1">
    <source>
        <dbReference type="EMBL" id="TWW08278.1"/>
    </source>
</evidence>
<evidence type="ECO:0008006" key="3">
    <source>
        <dbReference type="Google" id="ProtNLM"/>
    </source>
</evidence>
<dbReference type="InterPro" id="IPR011856">
    <property type="entry name" value="tRNA_endonuc-like_dom_sf"/>
</dbReference>
<feature type="non-terminal residue" evidence="1">
    <location>
        <position position="282"/>
    </location>
</feature>
<proteinExistence type="predicted"/>
<sequence>MLKIDRNKRSFVQLDTPSLAAAAVSERYDLQEYISNSPEAFFGELGQDLFLLGKEVSLSAAVPDRLDLLAVDRQGRLVVTELKRGSHKLQHLQAISYAAMISSWSPDDILGMLSEDRQAALEDFLEEGTEGLNRRQRIILVAEAYDYALLASAEWLSERYGLDIQCCRIALARDEQTATEYLVCTNVYPTPELASEAAARGRVRNGAQQTSEIRWTDWESALSDITNEALAAFFRKELAVGRDGYLRKRCLRYHAAGRRRWHVDARRTSAYVWQTGRFVGDI</sequence>